<organism evidence="2 3">
    <name type="scientific">Diaporthe vaccinii</name>
    <dbReference type="NCBI Taxonomy" id="105482"/>
    <lineage>
        <taxon>Eukaryota</taxon>
        <taxon>Fungi</taxon>
        <taxon>Dikarya</taxon>
        <taxon>Ascomycota</taxon>
        <taxon>Pezizomycotina</taxon>
        <taxon>Sordariomycetes</taxon>
        <taxon>Sordariomycetidae</taxon>
        <taxon>Diaporthales</taxon>
        <taxon>Diaporthaceae</taxon>
        <taxon>Diaporthe</taxon>
        <taxon>Diaporthe eres species complex</taxon>
    </lineage>
</organism>
<feature type="region of interest" description="Disordered" evidence="1">
    <location>
        <begin position="1"/>
        <end position="20"/>
    </location>
</feature>
<dbReference type="Proteomes" id="UP001600888">
    <property type="component" value="Unassembled WGS sequence"/>
</dbReference>
<sequence>MRSGCQKPTSFLEGSDLPSPLDLDALAAEFNEAEKAATGEDSAETEEDTAKALADDDKLAPNGSICEVKEIYDTKTSNCGCCPEWVDEKPGRDHTEEHKAAENRRLQFSVIRRLTPHGAGRWKTHSILINSRRIQAAMAKVFEGYPVTYADDHDLELTPKFIPFCHRWEKLLEVGRDEPDAEIKRHLDLLGLLWRLNSPIVLSGAVSWHARDSRLSSI</sequence>
<evidence type="ECO:0000313" key="3">
    <source>
        <dbReference type="Proteomes" id="UP001600888"/>
    </source>
</evidence>
<evidence type="ECO:0000256" key="1">
    <source>
        <dbReference type="SAM" id="MobiDB-lite"/>
    </source>
</evidence>
<name>A0ABR4EQF7_9PEZI</name>
<feature type="region of interest" description="Disordered" evidence="1">
    <location>
        <begin position="34"/>
        <end position="53"/>
    </location>
</feature>
<protein>
    <submittedName>
        <fullName evidence="2">Uncharacterized protein</fullName>
    </submittedName>
</protein>
<comment type="caution">
    <text evidence="2">The sequence shown here is derived from an EMBL/GenBank/DDBJ whole genome shotgun (WGS) entry which is preliminary data.</text>
</comment>
<keyword evidence="3" id="KW-1185">Reference proteome</keyword>
<dbReference type="EMBL" id="JBAWTH010000035">
    <property type="protein sequence ID" value="KAL2284672.1"/>
    <property type="molecule type" value="Genomic_DNA"/>
</dbReference>
<accession>A0ABR4EQF7</accession>
<reference evidence="2 3" key="1">
    <citation type="submission" date="2024-03" db="EMBL/GenBank/DDBJ databases">
        <title>A high-quality draft genome sequence of Diaporthe vaccinii, a causative agent of upright dieback and viscid rot disease in cranberry plants.</title>
        <authorList>
            <person name="Sarrasin M."/>
            <person name="Lang B.F."/>
            <person name="Burger G."/>
        </authorList>
    </citation>
    <scope>NUCLEOTIDE SEQUENCE [LARGE SCALE GENOMIC DNA]</scope>
    <source>
        <strain evidence="2 3">IS7</strain>
    </source>
</reference>
<evidence type="ECO:0000313" key="2">
    <source>
        <dbReference type="EMBL" id="KAL2284672.1"/>
    </source>
</evidence>
<proteinExistence type="predicted"/>
<gene>
    <name evidence="2" type="ORF">FJTKL_08764</name>
</gene>